<dbReference type="Proteomes" id="UP001500190">
    <property type="component" value="Unassembled WGS sequence"/>
</dbReference>
<keyword evidence="7" id="KW-1185">Reference proteome</keyword>
<dbReference type="RefSeq" id="WP_344196196.1">
    <property type="nucleotide sequence ID" value="NZ_BAAAND010000008.1"/>
</dbReference>
<dbReference type="EMBL" id="BAAAND010000008">
    <property type="protein sequence ID" value="GAA1599438.1"/>
    <property type="molecule type" value="Genomic_DNA"/>
</dbReference>
<gene>
    <name evidence="6" type="ORF">GCM10009742_53990</name>
</gene>
<evidence type="ECO:0000256" key="3">
    <source>
        <dbReference type="ARBA" id="ARBA00022741"/>
    </source>
</evidence>
<dbReference type="InterPro" id="IPR003439">
    <property type="entry name" value="ABC_transporter-like_ATP-bd"/>
</dbReference>
<keyword evidence="2" id="KW-0813">Transport</keyword>
<dbReference type="SUPFAM" id="SSF52540">
    <property type="entry name" value="P-loop containing nucleoside triphosphate hydrolases"/>
    <property type="match status" value="1"/>
</dbReference>
<dbReference type="Pfam" id="PF00005">
    <property type="entry name" value="ABC_tran"/>
    <property type="match status" value="1"/>
</dbReference>
<dbReference type="PANTHER" id="PTHR43335">
    <property type="entry name" value="ABC TRANSPORTER, ATP-BINDING PROTEIN"/>
    <property type="match status" value="1"/>
</dbReference>
<proteinExistence type="inferred from homology"/>
<reference evidence="7" key="1">
    <citation type="journal article" date="2019" name="Int. J. Syst. Evol. Microbiol.">
        <title>The Global Catalogue of Microorganisms (GCM) 10K type strain sequencing project: providing services to taxonomists for standard genome sequencing and annotation.</title>
        <authorList>
            <consortium name="The Broad Institute Genomics Platform"/>
            <consortium name="The Broad Institute Genome Sequencing Center for Infectious Disease"/>
            <person name="Wu L."/>
            <person name="Ma J."/>
        </authorList>
    </citation>
    <scope>NUCLEOTIDE SEQUENCE [LARGE SCALE GENOMIC DNA]</scope>
    <source>
        <strain evidence="7">JCM 14304</strain>
    </source>
</reference>
<dbReference type="PROSITE" id="PS50893">
    <property type="entry name" value="ABC_TRANSPORTER_2"/>
    <property type="match status" value="1"/>
</dbReference>
<dbReference type="Gene3D" id="3.40.50.300">
    <property type="entry name" value="P-loop containing nucleotide triphosphate hydrolases"/>
    <property type="match status" value="1"/>
</dbReference>
<evidence type="ECO:0000259" key="5">
    <source>
        <dbReference type="PROSITE" id="PS50893"/>
    </source>
</evidence>
<keyword evidence="4 6" id="KW-0067">ATP-binding</keyword>
<evidence type="ECO:0000313" key="6">
    <source>
        <dbReference type="EMBL" id="GAA1599438.1"/>
    </source>
</evidence>
<evidence type="ECO:0000256" key="4">
    <source>
        <dbReference type="ARBA" id="ARBA00022840"/>
    </source>
</evidence>
<keyword evidence="3" id="KW-0547">Nucleotide-binding</keyword>
<feature type="domain" description="ABC transporter" evidence="5">
    <location>
        <begin position="5"/>
        <end position="230"/>
    </location>
</feature>
<evidence type="ECO:0000256" key="1">
    <source>
        <dbReference type="ARBA" id="ARBA00005417"/>
    </source>
</evidence>
<organism evidence="6 7">
    <name type="scientific">Kribbella karoonensis</name>
    <dbReference type="NCBI Taxonomy" id="324851"/>
    <lineage>
        <taxon>Bacteria</taxon>
        <taxon>Bacillati</taxon>
        <taxon>Actinomycetota</taxon>
        <taxon>Actinomycetes</taxon>
        <taxon>Propionibacteriales</taxon>
        <taxon>Kribbellaceae</taxon>
        <taxon>Kribbella</taxon>
    </lineage>
</organism>
<dbReference type="PANTHER" id="PTHR43335:SF4">
    <property type="entry name" value="ABC TRANSPORTER, ATP-BINDING PROTEIN"/>
    <property type="match status" value="1"/>
</dbReference>
<protein>
    <submittedName>
        <fullName evidence="6">ABC transporter ATP-binding protein</fullName>
    </submittedName>
</protein>
<dbReference type="SMART" id="SM00382">
    <property type="entry name" value="AAA"/>
    <property type="match status" value="1"/>
</dbReference>
<sequence length="294" mass="32197">MDHVVRTRNLTKRFGRRTALDGLDLDVPPGEVLGYLGPNGAGKTTTIRLLAGLIRPTAGSAVVFGFDAADQYDALQRRIGYLPGDFVAYPDLTGTQYLDYFAHLYGGVERSRIDLLAKRFDLDLGVRIGTLSRGNRQKVGIVQAFMHDPDLLILDEPTTGLDPLMQREFRELLRETRDAGRTVFLSSHVLSEVDAVADRVAILRAGRLVTVQSVQALRATARRRLDLTFAGAPPVDRMRAVPGVQELSVDGHTAHLVISGSTAGLLRAAAPYEVTNVLSHEADLETVFLDYYNG</sequence>
<evidence type="ECO:0000313" key="7">
    <source>
        <dbReference type="Proteomes" id="UP001500190"/>
    </source>
</evidence>
<dbReference type="InterPro" id="IPR027417">
    <property type="entry name" value="P-loop_NTPase"/>
</dbReference>
<evidence type="ECO:0000256" key="2">
    <source>
        <dbReference type="ARBA" id="ARBA00022448"/>
    </source>
</evidence>
<name>A0ABP4Q4A8_9ACTN</name>
<dbReference type="InterPro" id="IPR003593">
    <property type="entry name" value="AAA+_ATPase"/>
</dbReference>
<comment type="similarity">
    <text evidence="1">Belongs to the ABC transporter superfamily.</text>
</comment>
<comment type="caution">
    <text evidence="6">The sequence shown here is derived from an EMBL/GenBank/DDBJ whole genome shotgun (WGS) entry which is preliminary data.</text>
</comment>
<dbReference type="GO" id="GO:0005524">
    <property type="term" value="F:ATP binding"/>
    <property type="evidence" value="ECO:0007669"/>
    <property type="project" value="UniProtKB-KW"/>
</dbReference>
<dbReference type="CDD" id="cd03230">
    <property type="entry name" value="ABC_DR_subfamily_A"/>
    <property type="match status" value="1"/>
</dbReference>
<accession>A0ABP4Q4A8</accession>